<dbReference type="InterPro" id="IPR036390">
    <property type="entry name" value="WH_DNA-bd_sf"/>
</dbReference>
<proteinExistence type="inferred from homology"/>
<sequence>MASFRKAIPSLNALVALEAAARHRSITLAAQELGVTQAAVSRQIAALEADLGTLLFQRRHRAIVPTDNCLELATSLATSFSGIRQSVEQARARAISQVVTIGTTLAFSTLWLMPRLRAFRDAFPDVQVRLVSRDSRIGLESGEVDVLVRFGVPPFDDGRLMGTRTDVLFPVCSPTFAARAGDGDAFIERAADLIENDVSDRQWYSWQTWLTRVGLPKTSVSPAMRFNHYTDAVEAARAGQGVALGWSALCERYIRDGSLVRLGSREVLPEGMYTVLVPARRRSTPVGEQVARWLAEELKAEG</sequence>
<dbReference type="InParanoid" id="F1ZBV4"/>
<dbReference type="Pfam" id="PF03466">
    <property type="entry name" value="LysR_substrate"/>
    <property type="match status" value="1"/>
</dbReference>
<evidence type="ECO:0000256" key="4">
    <source>
        <dbReference type="ARBA" id="ARBA00023163"/>
    </source>
</evidence>
<keyword evidence="3" id="KW-0238">DNA-binding</keyword>
<organism evidence="6 7">
    <name type="scientific">Novosphingobium nitrogenifigens DSM 19370</name>
    <dbReference type="NCBI Taxonomy" id="983920"/>
    <lineage>
        <taxon>Bacteria</taxon>
        <taxon>Pseudomonadati</taxon>
        <taxon>Pseudomonadota</taxon>
        <taxon>Alphaproteobacteria</taxon>
        <taxon>Sphingomonadales</taxon>
        <taxon>Sphingomonadaceae</taxon>
        <taxon>Novosphingobium</taxon>
    </lineage>
</organism>
<evidence type="ECO:0000256" key="3">
    <source>
        <dbReference type="ARBA" id="ARBA00023125"/>
    </source>
</evidence>
<dbReference type="Gene3D" id="1.10.10.10">
    <property type="entry name" value="Winged helix-like DNA-binding domain superfamily/Winged helix DNA-binding domain"/>
    <property type="match status" value="1"/>
</dbReference>
<dbReference type="AlphaFoldDB" id="F1ZBV4"/>
<dbReference type="SUPFAM" id="SSF46785">
    <property type="entry name" value="Winged helix' DNA-binding domain"/>
    <property type="match status" value="1"/>
</dbReference>
<evidence type="ECO:0000256" key="1">
    <source>
        <dbReference type="ARBA" id="ARBA00009437"/>
    </source>
</evidence>
<dbReference type="STRING" id="983920.Y88_3300"/>
<dbReference type="SUPFAM" id="SSF53850">
    <property type="entry name" value="Periplasmic binding protein-like II"/>
    <property type="match status" value="1"/>
</dbReference>
<gene>
    <name evidence="6" type="ORF">Y88_3300</name>
</gene>
<reference evidence="6 7" key="1">
    <citation type="journal article" date="2012" name="J. Bacteriol.">
        <title>Draft Genome Sequence of Novosphingobium nitrogenifigens Y88T.</title>
        <authorList>
            <person name="Strabala T.J."/>
            <person name="Macdonald L."/>
            <person name="Liu V."/>
            <person name="Smit A.M."/>
        </authorList>
    </citation>
    <scope>NUCLEOTIDE SEQUENCE [LARGE SCALE GENOMIC DNA]</scope>
    <source>
        <strain evidence="6 7">DSM 19370</strain>
    </source>
</reference>
<comment type="caution">
    <text evidence="6">The sequence shown here is derived from an EMBL/GenBank/DDBJ whole genome shotgun (WGS) entry which is preliminary data.</text>
</comment>
<accession>F1ZBV4</accession>
<dbReference type="EMBL" id="AEWJ01000051">
    <property type="protein sequence ID" value="EGD57970.1"/>
    <property type="molecule type" value="Genomic_DNA"/>
</dbReference>
<dbReference type="RefSeq" id="WP_008070561.1">
    <property type="nucleotide sequence ID" value="NZ_AQWK01000007.1"/>
</dbReference>
<dbReference type="OrthoDB" id="9813056at2"/>
<dbReference type="InterPro" id="IPR036388">
    <property type="entry name" value="WH-like_DNA-bd_sf"/>
</dbReference>
<evidence type="ECO:0000256" key="2">
    <source>
        <dbReference type="ARBA" id="ARBA00023015"/>
    </source>
</evidence>
<dbReference type="PRINTS" id="PR00039">
    <property type="entry name" value="HTHLYSR"/>
</dbReference>
<name>F1ZBV4_9SPHN</name>
<dbReference type="Pfam" id="PF00126">
    <property type="entry name" value="HTH_1"/>
    <property type="match status" value="1"/>
</dbReference>
<evidence type="ECO:0000313" key="7">
    <source>
        <dbReference type="Proteomes" id="UP000004728"/>
    </source>
</evidence>
<keyword evidence="7" id="KW-1185">Reference proteome</keyword>
<evidence type="ECO:0000259" key="5">
    <source>
        <dbReference type="PROSITE" id="PS50931"/>
    </source>
</evidence>
<dbReference type="InterPro" id="IPR000847">
    <property type="entry name" value="LysR_HTH_N"/>
</dbReference>
<dbReference type="GO" id="GO:0003677">
    <property type="term" value="F:DNA binding"/>
    <property type="evidence" value="ECO:0007669"/>
    <property type="project" value="UniProtKB-KW"/>
</dbReference>
<dbReference type="GO" id="GO:0003700">
    <property type="term" value="F:DNA-binding transcription factor activity"/>
    <property type="evidence" value="ECO:0007669"/>
    <property type="project" value="InterPro"/>
</dbReference>
<evidence type="ECO:0000313" key="6">
    <source>
        <dbReference type="EMBL" id="EGD57970.1"/>
    </source>
</evidence>
<dbReference type="PROSITE" id="PS50931">
    <property type="entry name" value="HTH_LYSR"/>
    <property type="match status" value="1"/>
</dbReference>
<keyword evidence="2" id="KW-0805">Transcription regulation</keyword>
<dbReference type="InterPro" id="IPR058163">
    <property type="entry name" value="LysR-type_TF_proteobact-type"/>
</dbReference>
<dbReference type="Gene3D" id="3.40.190.10">
    <property type="entry name" value="Periplasmic binding protein-like II"/>
    <property type="match status" value="2"/>
</dbReference>
<comment type="similarity">
    <text evidence="1">Belongs to the LysR transcriptional regulatory family.</text>
</comment>
<protein>
    <submittedName>
        <fullName evidence="6">Putative transcriptional regulator protein, LysR family</fullName>
    </submittedName>
</protein>
<feature type="domain" description="HTH lysR-type" evidence="5">
    <location>
        <begin position="9"/>
        <end position="66"/>
    </location>
</feature>
<dbReference type="Proteomes" id="UP000004728">
    <property type="component" value="Unassembled WGS sequence"/>
</dbReference>
<dbReference type="eggNOG" id="COG0583">
    <property type="taxonomic scope" value="Bacteria"/>
</dbReference>
<dbReference type="HOGENOM" id="CLU_039613_37_0_5"/>
<dbReference type="PANTHER" id="PTHR30537:SF5">
    <property type="entry name" value="HTH-TYPE TRANSCRIPTIONAL ACTIVATOR TTDR-RELATED"/>
    <property type="match status" value="1"/>
</dbReference>
<keyword evidence="4" id="KW-0804">Transcription</keyword>
<dbReference type="InterPro" id="IPR005119">
    <property type="entry name" value="LysR_subst-bd"/>
</dbReference>
<dbReference type="PANTHER" id="PTHR30537">
    <property type="entry name" value="HTH-TYPE TRANSCRIPTIONAL REGULATOR"/>
    <property type="match status" value="1"/>
</dbReference>